<keyword evidence="1" id="KW-0472">Membrane</keyword>
<dbReference type="EMBL" id="FOYD01000018">
    <property type="protein sequence ID" value="SFQ89657.1"/>
    <property type="molecule type" value="Genomic_DNA"/>
</dbReference>
<protein>
    <recommendedName>
        <fullName evidence="4">DUF4282 domain-containing protein</fullName>
    </recommendedName>
</protein>
<sequence>MSQLQQKIGPAIVQALIVCIVRFFTIPLSIWKGAALRLADRREAASGPDDGRGKSEFPVLDWIRTAWDGMIFLSWFVGAVAAILTLLGGMFSFGFLAGIGSAFAVLVYFYFSVILMSFFKESLILILSIATNVEKLVSKPAADGPAEAGEAQKQTL</sequence>
<accession>A0A1I6C917</accession>
<name>A0A1I6C917_9GAMM</name>
<feature type="transmembrane region" description="Helical" evidence="1">
    <location>
        <begin position="12"/>
        <end position="31"/>
    </location>
</feature>
<dbReference type="OrthoDB" id="6164478at2"/>
<dbReference type="RefSeq" id="WP_090541261.1">
    <property type="nucleotide sequence ID" value="NZ_FOYD01000018.1"/>
</dbReference>
<proteinExistence type="predicted"/>
<feature type="transmembrane region" description="Helical" evidence="1">
    <location>
        <begin position="99"/>
        <end position="119"/>
    </location>
</feature>
<evidence type="ECO:0000313" key="2">
    <source>
        <dbReference type="EMBL" id="SFQ89657.1"/>
    </source>
</evidence>
<dbReference type="AlphaFoldDB" id="A0A1I6C917"/>
<keyword evidence="1" id="KW-1133">Transmembrane helix</keyword>
<reference evidence="2 3" key="1">
    <citation type="submission" date="2016-10" db="EMBL/GenBank/DDBJ databases">
        <authorList>
            <person name="de Groot N.N."/>
        </authorList>
    </citation>
    <scope>NUCLEOTIDE SEQUENCE [LARGE SCALE GENOMIC DNA]</scope>
    <source>
        <strain evidence="2 3">JCM 18415</strain>
    </source>
</reference>
<gene>
    <name evidence="2" type="ORF">SAMN05216578_11836</name>
</gene>
<evidence type="ECO:0000313" key="3">
    <source>
        <dbReference type="Proteomes" id="UP000242815"/>
    </source>
</evidence>
<dbReference type="Proteomes" id="UP000242815">
    <property type="component" value="Unassembled WGS sequence"/>
</dbReference>
<organism evidence="2 3">
    <name type="scientific">Halopseudomonas formosensis</name>
    <dbReference type="NCBI Taxonomy" id="1002526"/>
    <lineage>
        <taxon>Bacteria</taxon>
        <taxon>Pseudomonadati</taxon>
        <taxon>Pseudomonadota</taxon>
        <taxon>Gammaproteobacteria</taxon>
        <taxon>Pseudomonadales</taxon>
        <taxon>Pseudomonadaceae</taxon>
        <taxon>Halopseudomonas</taxon>
    </lineage>
</organism>
<feature type="transmembrane region" description="Helical" evidence="1">
    <location>
        <begin position="72"/>
        <end position="93"/>
    </location>
</feature>
<keyword evidence="1" id="KW-0812">Transmembrane</keyword>
<evidence type="ECO:0000256" key="1">
    <source>
        <dbReference type="SAM" id="Phobius"/>
    </source>
</evidence>
<evidence type="ECO:0008006" key="4">
    <source>
        <dbReference type="Google" id="ProtNLM"/>
    </source>
</evidence>